<dbReference type="Proteomes" id="UP000009872">
    <property type="component" value="Unassembled WGS sequence"/>
</dbReference>
<comment type="caution">
    <text evidence="1">The sequence shown here is derived from an EMBL/GenBank/DDBJ whole genome shotgun (WGS) entry which is preliminary data.</text>
</comment>
<dbReference type="AlphaFoldDB" id="K9EKQ8"/>
<keyword evidence="2" id="KW-1185">Reference proteome</keyword>
<accession>K9EKQ8</accession>
<dbReference type="EMBL" id="ADLF01000005">
    <property type="protein sequence ID" value="EKU91527.1"/>
    <property type="molecule type" value="Genomic_DNA"/>
</dbReference>
<dbReference type="STRING" id="742727.HMPREF9447_01241"/>
<reference evidence="1 2" key="1">
    <citation type="submission" date="2012-09" db="EMBL/GenBank/DDBJ databases">
        <title>The Genome Sequence of Bacteroides oleiciplenus YIT 12058.</title>
        <authorList>
            <consortium name="The Broad Institute Genome Sequencing Platform"/>
            <person name="Earl A."/>
            <person name="Ward D."/>
            <person name="Feldgarden M."/>
            <person name="Gevers D."/>
            <person name="Morotomi M."/>
            <person name="Walker B."/>
            <person name="Young S.K."/>
            <person name="Zeng Q."/>
            <person name="Gargeya S."/>
            <person name="Fitzgerald M."/>
            <person name="Haas B."/>
            <person name="Abouelleil A."/>
            <person name="Alvarado L."/>
            <person name="Arachchi H.M."/>
            <person name="Berlin A.M."/>
            <person name="Chapman S.B."/>
            <person name="Goldberg J."/>
            <person name="Griggs A."/>
            <person name="Gujja S."/>
            <person name="Hansen M."/>
            <person name="Howarth C."/>
            <person name="Imamovic A."/>
            <person name="Larimer J."/>
            <person name="McCowen C."/>
            <person name="Montmayeur A."/>
            <person name="Murphy C."/>
            <person name="Neiman D."/>
            <person name="Pearson M."/>
            <person name="Priest M."/>
            <person name="Roberts A."/>
            <person name="Saif S."/>
            <person name="Shea T."/>
            <person name="Sisk P."/>
            <person name="Sykes S."/>
            <person name="Wortman J."/>
            <person name="Nusbaum C."/>
            <person name="Birren B."/>
        </authorList>
    </citation>
    <scope>NUCLEOTIDE SEQUENCE [LARGE SCALE GENOMIC DNA]</scope>
    <source>
        <strain evidence="1 2">YIT 12058</strain>
    </source>
</reference>
<sequence length="56" mass="6465">MTVDRKKNVSYVNRWLTIFYTVISFFFKGGSEHLMKGGIISIRLNRVQHTTESGSL</sequence>
<evidence type="ECO:0000313" key="1">
    <source>
        <dbReference type="EMBL" id="EKU91527.1"/>
    </source>
</evidence>
<gene>
    <name evidence="1" type="ORF">HMPREF9447_01241</name>
</gene>
<name>K9EKQ8_9BACE</name>
<dbReference type="HOGENOM" id="CLU_3004592_0_0_10"/>
<evidence type="ECO:0000313" key="2">
    <source>
        <dbReference type="Proteomes" id="UP000009872"/>
    </source>
</evidence>
<protein>
    <submittedName>
        <fullName evidence="1">Uncharacterized protein</fullName>
    </submittedName>
</protein>
<organism evidence="1 2">
    <name type="scientific">Bacteroides oleiciplenus YIT 12058</name>
    <dbReference type="NCBI Taxonomy" id="742727"/>
    <lineage>
        <taxon>Bacteria</taxon>
        <taxon>Pseudomonadati</taxon>
        <taxon>Bacteroidota</taxon>
        <taxon>Bacteroidia</taxon>
        <taxon>Bacteroidales</taxon>
        <taxon>Bacteroidaceae</taxon>
        <taxon>Bacteroides</taxon>
    </lineage>
</organism>
<proteinExistence type="predicted"/>